<accession>A0A9D2LQS0</accession>
<evidence type="ECO:0000313" key="2">
    <source>
        <dbReference type="EMBL" id="HJB27682.1"/>
    </source>
</evidence>
<dbReference type="SUPFAM" id="SSF56281">
    <property type="entry name" value="Metallo-hydrolase/oxidoreductase"/>
    <property type="match status" value="1"/>
</dbReference>
<dbReference type="AlphaFoldDB" id="A0A9D2LQS0"/>
<reference evidence="2" key="2">
    <citation type="submission" date="2021-04" db="EMBL/GenBank/DDBJ databases">
        <authorList>
            <person name="Gilroy R."/>
        </authorList>
    </citation>
    <scope>NUCLEOTIDE SEQUENCE</scope>
    <source>
        <strain evidence="2">ChiSjej1B19-5720</strain>
    </source>
</reference>
<dbReference type="InterPro" id="IPR001279">
    <property type="entry name" value="Metallo-B-lactamas"/>
</dbReference>
<comment type="caution">
    <text evidence="2">The sequence shown here is derived from an EMBL/GenBank/DDBJ whole genome shotgun (WGS) entry which is preliminary data.</text>
</comment>
<sequence>MQLKKVTDRVWVSSFEEERDRPALGYIYGEKYRLAVDAGHSRQHVEEFYALLEEKGLPLPDFTVLTHWHWDHTFGLCAINGISFAEERTEKELQHVLSKWNQDSEGKFKAMDEHIALEYKEQEMQVTGADIVYKGEITLELGNLHARCFHVESPHTEDSVLVLLPEEKILFFGDCISGEYPLWKVEKERMKALLFELEKLDFTLSIGGHWQAYEKQELLDILKKENGLD</sequence>
<dbReference type="Pfam" id="PF00753">
    <property type="entry name" value="Lactamase_B"/>
    <property type="match status" value="1"/>
</dbReference>
<protein>
    <submittedName>
        <fullName evidence="2">MBL fold metallo-hydrolase</fullName>
    </submittedName>
</protein>
<name>A0A9D2LQS0_9FIRM</name>
<dbReference type="Gene3D" id="3.60.15.10">
    <property type="entry name" value="Ribonuclease Z/Hydroxyacylglutathione hydrolase-like"/>
    <property type="match status" value="1"/>
</dbReference>
<proteinExistence type="predicted"/>
<evidence type="ECO:0000259" key="1">
    <source>
        <dbReference type="SMART" id="SM00849"/>
    </source>
</evidence>
<dbReference type="EMBL" id="DWYZ01000061">
    <property type="protein sequence ID" value="HJB27682.1"/>
    <property type="molecule type" value="Genomic_DNA"/>
</dbReference>
<dbReference type="PANTHER" id="PTHR42951">
    <property type="entry name" value="METALLO-BETA-LACTAMASE DOMAIN-CONTAINING"/>
    <property type="match status" value="1"/>
</dbReference>
<evidence type="ECO:0000313" key="3">
    <source>
        <dbReference type="Proteomes" id="UP000823842"/>
    </source>
</evidence>
<dbReference type="InterPro" id="IPR036866">
    <property type="entry name" value="RibonucZ/Hydroxyglut_hydro"/>
</dbReference>
<dbReference type="Proteomes" id="UP000823842">
    <property type="component" value="Unassembled WGS sequence"/>
</dbReference>
<dbReference type="InterPro" id="IPR050855">
    <property type="entry name" value="NDM-1-like"/>
</dbReference>
<dbReference type="PANTHER" id="PTHR42951:SF4">
    <property type="entry name" value="ACYL-COENZYME A THIOESTERASE MBLAC2"/>
    <property type="match status" value="1"/>
</dbReference>
<reference evidence="2" key="1">
    <citation type="journal article" date="2021" name="PeerJ">
        <title>Extensive microbial diversity within the chicken gut microbiome revealed by metagenomics and culture.</title>
        <authorList>
            <person name="Gilroy R."/>
            <person name="Ravi A."/>
            <person name="Getino M."/>
            <person name="Pursley I."/>
            <person name="Horton D.L."/>
            <person name="Alikhan N.F."/>
            <person name="Baker D."/>
            <person name="Gharbi K."/>
            <person name="Hall N."/>
            <person name="Watson M."/>
            <person name="Adriaenssens E.M."/>
            <person name="Foster-Nyarko E."/>
            <person name="Jarju S."/>
            <person name="Secka A."/>
            <person name="Antonio M."/>
            <person name="Oren A."/>
            <person name="Chaudhuri R.R."/>
            <person name="La Ragione R."/>
            <person name="Hildebrand F."/>
            <person name="Pallen M.J."/>
        </authorList>
    </citation>
    <scope>NUCLEOTIDE SEQUENCE</scope>
    <source>
        <strain evidence="2">ChiSjej1B19-5720</strain>
    </source>
</reference>
<organism evidence="2 3">
    <name type="scientific">Candidatus Blautia faecavium</name>
    <dbReference type="NCBI Taxonomy" id="2838487"/>
    <lineage>
        <taxon>Bacteria</taxon>
        <taxon>Bacillati</taxon>
        <taxon>Bacillota</taxon>
        <taxon>Clostridia</taxon>
        <taxon>Lachnospirales</taxon>
        <taxon>Lachnospiraceae</taxon>
        <taxon>Blautia</taxon>
    </lineage>
</organism>
<gene>
    <name evidence="2" type="ORF">IAA06_02680</name>
</gene>
<feature type="domain" description="Metallo-beta-lactamase" evidence="1">
    <location>
        <begin position="22"/>
        <end position="209"/>
    </location>
</feature>
<dbReference type="SMART" id="SM00849">
    <property type="entry name" value="Lactamase_B"/>
    <property type="match status" value="1"/>
</dbReference>